<dbReference type="EMBL" id="OUUZ01000008">
    <property type="protein sequence ID" value="SPQ21577.1"/>
    <property type="molecule type" value="Genomic_DNA"/>
</dbReference>
<organism evidence="3 4">
    <name type="scientific">Thermothielavioides terrestris</name>
    <dbReference type="NCBI Taxonomy" id="2587410"/>
    <lineage>
        <taxon>Eukaryota</taxon>
        <taxon>Fungi</taxon>
        <taxon>Dikarya</taxon>
        <taxon>Ascomycota</taxon>
        <taxon>Pezizomycotina</taxon>
        <taxon>Sordariomycetes</taxon>
        <taxon>Sordariomycetidae</taxon>
        <taxon>Sordariales</taxon>
        <taxon>Chaetomiaceae</taxon>
        <taxon>Thermothielavioides</taxon>
    </lineage>
</organism>
<evidence type="ECO:0000256" key="2">
    <source>
        <dbReference type="SAM" id="MobiDB-lite"/>
    </source>
</evidence>
<proteinExistence type="predicted"/>
<name>A0A3S4B4H8_9PEZI</name>
<feature type="region of interest" description="Disordered" evidence="2">
    <location>
        <begin position="58"/>
        <end position="107"/>
    </location>
</feature>
<feature type="compositionally biased region" description="Basic and acidic residues" evidence="2">
    <location>
        <begin position="146"/>
        <end position="179"/>
    </location>
</feature>
<dbReference type="AlphaFoldDB" id="A0A3S4B4H8"/>
<evidence type="ECO:0000313" key="4">
    <source>
        <dbReference type="Proteomes" id="UP000289323"/>
    </source>
</evidence>
<feature type="compositionally biased region" description="Basic and acidic residues" evidence="2">
    <location>
        <begin position="96"/>
        <end position="107"/>
    </location>
</feature>
<gene>
    <name evidence="3" type="ORF">TT172_LOCUS3996</name>
</gene>
<feature type="region of interest" description="Disordered" evidence="2">
    <location>
        <begin position="145"/>
        <end position="229"/>
    </location>
</feature>
<reference evidence="3 4" key="1">
    <citation type="submission" date="2018-04" db="EMBL/GenBank/DDBJ databases">
        <authorList>
            <person name="Huttner S."/>
            <person name="Dainat J."/>
        </authorList>
    </citation>
    <scope>NUCLEOTIDE SEQUENCE [LARGE SCALE GENOMIC DNA]</scope>
</reference>
<feature type="coiled-coil region" evidence="1">
    <location>
        <begin position="5"/>
        <end position="39"/>
    </location>
</feature>
<sequence length="464" mass="52056">MPKYLNSAAYDLAKLQDKCEALEKENRQLRRELAMLRVSAELSPCPKRRLNAVSPAFTAVPSSSSAPSAPDPSASASSIASPRREKSYMKPTISSQRREVAARRKSDQSLAVRNVSAPFTINGRRWTYNDGRLFAADPVNGGELPRCMRDTEASRNRREATRAHRENRVREQRMVRSAEAEPDENEAHDDTGIRSRTDDKWQAGQLDAADTGLNDPATATGESGGDDGFTTFPLECGWAEEEDSDESLDLDLGRGYVNWIEAEPQLANVFQNDEKALRGLRKAHRLALAALWTACRKGWPPIWQKKWEAGPSFIGSCYSELRHATNGWTAVPSLTRILHGLAELRNYVCHPSPCSDYFALAGYDNYLQHAEYLTAALDDEARLRKIRRIREEWRSEALRTLAEIEERAPLAELPGCDLERLWKPKHKRVFGRVLRAECGSLARANFPRTVVSAAETWAEFSGLT</sequence>
<accession>A0A3S4B4H8</accession>
<dbReference type="Proteomes" id="UP000289323">
    <property type="component" value="Unassembled WGS sequence"/>
</dbReference>
<evidence type="ECO:0000256" key="1">
    <source>
        <dbReference type="SAM" id="Coils"/>
    </source>
</evidence>
<feature type="compositionally biased region" description="Low complexity" evidence="2">
    <location>
        <begin position="58"/>
        <end position="81"/>
    </location>
</feature>
<evidence type="ECO:0000313" key="3">
    <source>
        <dbReference type="EMBL" id="SPQ21577.1"/>
    </source>
</evidence>
<feature type="compositionally biased region" description="Basic and acidic residues" evidence="2">
    <location>
        <begin position="188"/>
        <end position="201"/>
    </location>
</feature>
<protein>
    <submittedName>
        <fullName evidence="3">1fafde63-5e07-4fbb-a338-2e6e5e524d58</fullName>
    </submittedName>
</protein>
<keyword evidence="1" id="KW-0175">Coiled coil</keyword>